<organism evidence="1 2">
    <name type="scientific">Encephalitozoon hellem</name>
    <name type="common">Microsporidian parasite</name>
    <dbReference type="NCBI Taxonomy" id="27973"/>
    <lineage>
        <taxon>Eukaryota</taxon>
        <taxon>Fungi</taxon>
        <taxon>Fungi incertae sedis</taxon>
        <taxon>Microsporidia</taxon>
        <taxon>Unikaryonidae</taxon>
        <taxon>Encephalitozoon</taxon>
    </lineage>
</organism>
<evidence type="ECO:0000313" key="2">
    <source>
        <dbReference type="Proteomes" id="UP001059546"/>
    </source>
</evidence>
<accession>A0A9Q9F838</accession>
<sequence length="124" mass="14203">MRSYMRNGLRIGFAKEASTDRIEAISLEIAKKLELLSNICDNKSISEFPVGLIKEVVGLCNDLRDLTPHYDMPAEYVNYVGENGDVLGYFERSEDSVKGEETRIINKRKTFDAFRSMVEKMEEI</sequence>
<proteinExistence type="predicted"/>
<name>A0A9Q9F838_ENCHE</name>
<gene>
    <name evidence="1" type="ORF">GPU96_05g08880</name>
</gene>
<dbReference type="Proteomes" id="UP001059546">
    <property type="component" value="Chromosome V"/>
</dbReference>
<dbReference type="EMBL" id="CP075151">
    <property type="protein sequence ID" value="UTX43149.1"/>
    <property type="molecule type" value="Genomic_DNA"/>
</dbReference>
<dbReference type="AlphaFoldDB" id="A0A9Q9F838"/>
<reference evidence="1" key="1">
    <citation type="submission" date="2021-05" db="EMBL/GenBank/DDBJ databases">
        <title>Encephalitozoon hellem ATCC 50604 Complete Genome.</title>
        <authorList>
            <person name="Mascarenhas dos Santos A.C."/>
            <person name="Julian A.T."/>
            <person name="Pombert J.-F."/>
        </authorList>
    </citation>
    <scope>NUCLEOTIDE SEQUENCE</scope>
    <source>
        <strain evidence="1">ATCC 50604</strain>
    </source>
</reference>
<protein>
    <submittedName>
        <fullName evidence="1">Uncharacterized protein</fullName>
    </submittedName>
</protein>
<evidence type="ECO:0000313" key="1">
    <source>
        <dbReference type="EMBL" id="UTX43149.1"/>
    </source>
</evidence>